<name>A0A498ID08_MALDO</name>
<keyword evidence="4" id="KW-1185">Reference proteome</keyword>
<comment type="similarity">
    <text evidence="1">Belongs to the cullin family.</text>
</comment>
<dbReference type="InterPro" id="IPR016159">
    <property type="entry name" value="Cullin_repeat-like_dom_sf"/>
</dbReference>
<reference evidence="3 4" key="1">
    <citation type="submission" date="2018-10" db="EMBL/GenBank/DDBJ databases">
        <title>A high-quality apple genome assembly.</title>
        <authorList>
            <person name="Hu J."/>
        </authorList>
    </citation>
    <scope>NUCLEOTIDE SEQUENCE [LARGE SCALE GENOMIC DNA]</scope>
    <source>
        <strain evidence="4">cv. HFTH1</strain>
        <tissue evidence="3">Young leaf</tissue>
    </source>
</reference>
<dbReference type="InterPro" id="IPR045093">
    <property type="entry name" value="Cullin"/>
</dbReference>
<accession>A0A498ID08</accession>
<dbReference type="Gene3D" id="1.20.1310.10">
    <property type="entry name" value="Cullin Repeats"/>
    <property type="match status" value="2"/>
</dbReference>
<dbReference type="SUPFAM" id="SSF74788">
    <property type="entry name" value="Cullin repeat-like"/>
    <property type="match status" value="1"/>
</dbReference>
<dbReference type="Proteomes" id="UP000290289">
    <property type="component" value="Chromosome 13"/>
</dbReference>
<dbReference type="GO" id="GO:0006511">
    <property type="term" value="P:ubiquitin-dependent protein catabolic process"/>
    <property type="evidence" value="ECO:0007669"/>
    <property type="project" value="InterPro"/>
</dbReference>
<evidence type="ECO:0000313" key="3">
    <source>
        <dbReference type="EMBL" id="RXH80022.1"/>
    </source>
</evidence>
<proteinExistence type="inferred from homology"/>
<dbReference type="AlphaFoldDB" id="A0A498ID08"/>
<evidence type="ECO:0000259" key="2">
    <source>
        <dbReference type="Pfam" id="PF00888"/>
    </source>
</evidence>
<feature type="domain" description="Cullin N-terminal" evidence="2">
    <location>
        <begin position="14"/>
        <end position="278"/>
    </location>
</feature>
<sequence length="335" mass="39801">MEGRRPVINWGEGWNYIQERITKLIRVITEGLPENHIDAEECMAAYTMIYNMCVQKPPYEYSPNLYEKYRETFEEYLTSMVLPVLRERPDEFLLHEFVKRWENHKVIVRWLSHLFIYLDRYYIERRSLPGLKEVALGCFRDLVYLQVHARVTAAVIGFIHREREGAQIDRALLKNVMDTLVEIKVEGVKTAYEVNFEAHMLRETGVYYSHKASSWIMEDSYSDYMLKAEECVRRERERVSHYLHPSSENKVVEIVKHCLLVVYATQLIEKKLFSESVSSASLAADYVEELSRKFIAIKLEFAANFEQLFNYRILKEWGFLLLNLFWGMHAFVLKH</sequence>
<dbReference type="InterPro" id="IPR001373">
    <property type="entry name" value="Cullin_N"/>
</dbReference>
<dbReference type="PANTHER" id="PTHR11932">
    <property type="entry name" value="CULLIN"/>
    <property type="match status" value="1"/>
</dbReference>
<dbReference type="STRING" id="3750.A0A498ID08"/>
<protein>
    <recommendedName>
        <fullName evidence="2">Cullin N-terminal domain-containing protein</fullName>
    </recommendedName>
</protein>
<dbReference type="FunFam" id="1.20.1310.10:FF:000021">
    <property type="entry name" value="Cullin-1, putative"/>
    <property type="match status" value="1"/>
</dbReference>
<evidence type="ECO:0000256" key="1">
    <source>
        <dbReference type="ARBA" id="ARBA00006019"/>
    </source>
</evidence>
<gene>
    <name evidence="3" type="ORF">DVH24_041169</name>
</gene>
<dbReference type="Pfam" id="PF00888">
    <property type="entry name" value="Cullin"/>
    <property type="match status" value="1"/>
</dbReference>
<dbReference type="EMBL" id="RDQH01000339">
    <property type="protein sequence ID" value="RXH80022.1"/>
    <property type="molecule type" value="Genomic_DNA"/>
</dbReference>
<comment type="caution">
    <text evidence="3">The sequence shown here is derived from an EMBL/GenBank/DDBJ whole genome shotgun (WGS) entry which is preliminary data.</text>
</comment>
<evidence type="ECO:0000313" key="4">
    <source>
        <dbReference type="Proteomes" id="UP000290289"/>
    </source>
</evidence>
<dbReference type="GO" id="GO:0031625">
    <property type="term" value="F:ubiquitin protein ligase binding"/>
    <property type="evidence" value="ECO:0007669"/>
    <property type="project" value="InterPro"/>
</dbReference>
<dbReference type="FunFam" id="1.20.1310.10:FF:000001">
    <property type="entry name" value="Cullin 3"/>
    <property type="match status" value="1"/>
</dbReference>
<organism evidence="3 4">
    <name type="scientific">Malus domestica</name>
    <name type="common">Apple</name>
    <name type="synonym">Pyrus malus</name>
    <dbReference type="NCBI Taxonomy" id="3750"/>
    <lineage>
        <taxon>Eukaryota</taxon>
        <taxon>Viridiplantae</taxon>
        <taxon>Streptophyta</taxon>
        <taxon>Embryophyta</taxon>
        <taxon>Tracheophyta</taxon>
        <taxon>Spermatophyta</taxon>
        <taxon>Magnoliopsida</taxon>
        <taxon>eudicotyledons</taxon>
        <taxon>Gunneridae</taxon>
        <taxon>Pentapetalae</taxon>
        <taxon>rosids</taxon>
        <taxon>fabids</taxon>
        <taxon>Rosales</taxon>
        <taxon>Rosaceae</taxon>
        <taxon>Amygdaloideae</taxon>
        <taxon>Maleae</taxon>
        <taxon>Malus</taxon>
    </lineage>
</organism>